<organism evidence="1 2">
    <name type="scientific">Potamilus streckersoni</name>
    <dbReference type="NCBI Taxonomy" id="2493646"/>
    <lineage>
        <taxon>Eukaryota</taxon>
        <taxon>Metazoa</taxon>
        <taxon>Spiralia</taxon>
        <taxon>Lophotrochozoa</taxon>
        <taxon>Mollusca</taxon>
        <taxon>Bivalvia</taxon>
        <taxon>Autobranchia</taxon>
        <taxon>Heteroconchia</taxon>
        <taxon>Palaeoheterodonta</taxon>
        <taxon>Unionida</taxon>
        <taxon>Unionoidea</taxon>
        <taxon>Unionidae</taxon>
        <taxon>Ambleminae</taxon>
        <taxon>Lampsilini</taxon>
        <taxon>Potamilus</taxon>
    </lineage>
</organism>
<protein>
    <submittedName>
        <fullName evidence="1">Uncharacterized protein</fullName>
    </submittedName>
</protein>
<proteinExistence type="predicted"/>
<reference evidence="1" key="1">
    <citation type="journal article" date="2021" name="Genome Biol. Evol.">
        <title>A High-Quality Reference Genome for a Parasitic Bivalve with Doubly Uniparental Inheritance (Bivalvia: Unionida).</title>
        <authorList>
            <person name="Smith C.H."/>
        </authorList>
    </citation>
    <scope>NUCLEOTIDE SEQUENCE</scope>
    <source>
        <strain evidence="1">CHS0354</strain>
    </source>
</reference>
<keyword evidence="2" id="KW-1185">Reference proteome</keyword>
<dbReference type="Pfam" id="PF17716">
    <property type="entry name" value="RIMC1"/>
    <property type="match status" value="1"/>
</dbReference>
<dbReference type="Proteomes" id="UP001195483">
    <property type="component" value="Unassembled WGS sequence"/>
</dbReference>
<name>A0AAE0VGS5_9BIVA</name>
<dbReference type="AlphaFoldDB" id="A0AAE0VGS5"/>
<dbReference type="PANTHER" id="PTHR28494">
    <property type="entry name" value="UPF0600 PROTEIN C5ORF51"/>
    <property type="match status" value="1"/>
</dbReference>
<dbReference type="EMBL" id="JAEAOA010001979">
    <property type="protein sequence ID" value="KAK3576317.1"/>
    <property type="molecule type" value="Genomic_DNA"/>
</dbReference>
<gene>
    <name evidence="1" type="ORF">CHS0354_034009</name>
</gene>
<comment type="caution">
    <text evidence="1">The sequence shown here is derived from an EMBL/GenBank/DDBJ whole genome shotgun (WGS) entry which is preliminary data.</text>
</comment>
<accession>A0AAE0VGS5</accession>
<dbReference type="InterPro" id="IPR037657">
    <property type="entry name" value="RIMC1"/>
</dbReference>
<evidence type="ECO:0000313" key="1">
    <source>
        <dbReference type="EMBL" id="KAK3576317.1"/>
    </source>
</evidence>
<sequence>MSCQDDISLEILHEVQVLQEQSDNVLQECKSQGLDPTFVERSKKTCDGILNSETVESLRERQRCIDCLQEFAHAVLDYTYHHETVLANEDFPELLSREMIAEIFCYFDKVEELCRKAFTGVEVGAVLGLEIVECLLWRRGALLYMFCSTVQADKDRLAKIPAALKQDIILGVKYLQNVLSVRDSHLHEEEEEVEIEDNKLHAMGIYSSTHLLSLVYGGEMCYWFVQLKYQDESFKAKEIGIEMLNKYLKAVQNSLDLYGWDIKRPEEFLHYLQGQ</sequence>
<evidence type="ECO:0000313" key="2">
    <source>
        <dbReference type="Proteomes" id="UP001195483"/>
    </source>
</evidence>
<reference evidence="1" key="3">
    <citation type="submission" date="2023-05" db="EMBL/GenBank/DDBJ databases">
        <authorList>
            <person name="Smith C.H."/>
        </authorList>
    </citation>
    <scope>NUCLEOTIDE SEQUENCE</scope>
    <source>
        <strain evidence="1">CHS0354</strain>
        <tissue evidence="1">Mantle</tissue>
    </source>
</reference>
<dbReference type="PANTHER" id="PTHR28494:SF1">
    <property type="entry name" value="RAB7A-INTERACTING MON1-CCZ1 COMPLEX SUBUNIT 1"/>
    <property type="match status" value="1"/>
</dbReference>
<reference evidence="1" key="2">
    <citation type="journal article" date="2021" name="Genome Biol. Evol.">
        <title>Developing a high-quality reference genome for a parasitic bivalve with doubly uniparental inheritance (Bivalvia: Unionida).</title>
        <authorList>
            <person name="Smith C.H."/>
        </authorList>
    </citation>
    <scope>NUCLEOTIDE SEQUENCE</scope>
    <source>
        <strain evidence="1">CHS0354</strain>
        <tissue evidence="1">Mantle</tissue>
    </source>
</reference>
<dbReference type="GO" id="GO:0000423">
    <property type="term" value="P:mitophagy"/>
    <property type="evidence" value="ECO:0007669"/>
    <property type="project" value="InterPro"/>
</dbReference>